<evidence type="ECO:0000256" key="4">
    <source>
        <dbReference type="ARBA" id="ARBA00023163"/>
    </source>
</evidence>
<dbReference type="SUPFAM" id="SSF46689">
    <property type="entry name" value="Homeodomain-like"/>
    <property type="match status" value="1"/>
</dbReference>
<dbReference type="PRINTS" id="PR00400">
    <property type="entry name" value="TETREPRESSOR"/>
</dbReference>
<dbReference type="InterPro" id="IPR003012">
    <property type="entry name" value="Tet_transcr_reg_TetR"/>
</dbReference>
<feature type="domain" description="HTH tetR-type" evidence="6">
    <location>
        <begin position="8"/>
        <end position="68"/>
    </location>
</feature>
<dbReference type="GO" id="GO:0046677">
    <property type="term" value="P:response to antibiotic"/>
    <property type="evidence" value="ECO:0007669"/>
    <property type="project" value="InterPro"/>
</dbReference>
<evidence type="ECO:0000256" key="2">
    <source>
        <dbReference type="ARBA" id="ARBA00023015"/>
    </source>
</evidence>
<organism evidence="7 8">
    <name type="scientific">Actinomadura verrucosospora</name>
    <dbReference type="NCBI Taxonomy" id="46165"/>
    <lineage>
        <taxon>Bacteria</taxon>
        <taxon>Bacillati</taxon>
        <taxon>Actinomycetota</taxon>
        <taxon>Actinomycetes</taxon>
        <taxon>Streptosporangiales</taxon>
        <taxon>Thermomonosporaceae</taxon>
        <taxon>Actinomadura</taxon>
    </lineage>
</organism>
<evidence type="ECO:0000259" key="6">
    <source>
        <dbReference type="PROSITE" id="PS50977"/>
    </source>
</evidence>
<dbReference type="SUPFAM" id="SSF48498">
    <property type="entry name" value="Tetracyclin repressor-like, C-terminal domain"/>
    <property type="match status" value="1"/>
</dbReference>
<sequence length="204" mass="21804">MGRPPRRLVTREAIMRAALALVDEHGAAALSVNRVAAALGVKGPSLYNHISGRDEVVDGIRELIVGEMSLDPSITPWTAAVDGWARSYRAAFAAHPNAVPLLAARPVRSRAALHAYAGAFTVLRRAGWPEDRLLPLVHAVEYFLLGSVLVLDDPPEGPLPGDDVPPGLEPMLHAPPGHRDLAFEAGLAALIQGFAAELDRLHRP</sequence>
<evidence type="ECO:0000313" key="7">
    <source>
        <dbReference type="EMBL" id="QKG23236.1"/>
    </source>
</evidence>
<dbReference type="GO" id="GO:0000976">
    <property type="term" value="F:transcription cis-regulatory region binding"/>
    <property type="evidence" value="ECO:0007669"/>
    <property type="project" value="TreeGrafter"/>
</dbReference>
<dbReference type="RefSeq" id="WP_173097224.1">
    <property type="nucleotide sequence ID" value="NZ_CP053892.1"/>
</dbReference>
<protein>
    <submittedName>
        <fullName evidence="7">Regulatory protein</fullName>
    </submittedName>
</protein>
<evidence type="ECO:0000256" key="3">
    <source>
        <dbReference type="ARBA" id="ARBA00023125"/>
    </source>
</evidence>
<keyword evidence="1" id="KW-0678">Repressor</keyword>
<dbReference type="Pfam" id="PF02909">
    <property type="entry name" value="TetR_C_1"/>
    <property type="match status" value="1"/>
</dbReference>
<reference evidence="7 8" key="1">
    <citation type="submission" date="2020-05" db="EMBL/GenBank/DDBJ databases">
        <title>Actinomadura verrucosospora NRRL-B18236 (PFL_A860) Genome sequencing and assembly.</title>
        <authorList>
            <person name="Samborskyy M."/>
        </authorList>
    </citation>
    <scope>NUCLEOTIDE SEQUENCE [LARGE SCALE GENOMIC DNA]</scope>
    <source>
        <strain evidence="7 8">NRRL:B18236</strain>
    </source>
</reference>
<proteinExistence type="predicted"/>
<dbReference type="PANTHER" id="PTHR30055:SF151">
    <property type="entry name" value="TRANSCRIPTIONAL REGULATORY PROTEIN"/>
    <property type="match status" value="1"/>
</dbReference>
<accession>A0A7D3W014</accession>
<dbReference type="PROSITE" id="PS50977">
    <property type="entry name" value="HTH_TETR_2"/>
    <property type="match status" value="1"/>
</dbReference>
<dbReference type="InterPro" id="IPR036271">
    <property type="entry name" value="Tet_transcr_reg_TetR-rel_C_sf"/>
</dbReference>
<feature type="DNA-binding region" description="H-T-H motif" evidence="5">
    <location>
        <begin position="31"/>
        <end position="50"/>
    </location>
</feature>
<evidence type="ECO:0000256" key="1">
    <source>
        <dbReference type="ARBA" id="ARBA00022491"/>
    </source>
</evidence>
<name>A0A7D3W014_ACTVE</name>
<dbReference type="InterPro" id="IPR009057">
    <property type="entry name" value="Homeodomain-like_sf"/>
</dbReference>
<dbReference type="InterPro" id="IPR001647">
    <property type="entry name" value="HTH_TetR"/>
</dbReference>
<dbReference type="InterPro" id="IPR050109">
    <property type="entry name" value="HTH-type_TetR-like_transc_reg"/>
</dbReference>
<dbReference type="GO" id="GO:0045892">
    <property type="term" value="P:negative regulation of DNA-templated transcription"/>
    <property type="evidence" value="ECO:0007669"/>
    <property type="project" value="InterPro"/>
</dbReference>
<dbReference type="Proteomes" id="UP000501240">
    <property type="component" value="Chromosome"/>
</dbReference>
<keyword evidence="3 5" id="KW-0238">DNA-binding</keyword>
<dbReference type="GO" id="GO:0003700">
    <property type="term" value="F:DNA-binding transcription factor activity"/>
    <property type="evidence" value="ECO:0007669"/>
    <property type="project" value="TreeGrafter"/>
</dbReference>
<keyword evidence="2" id="KW-0805">Transcription regulation</keyword>
<dbReference type="Pfam" id="PF00440">
    <property type="entry name" value="TetR_N"/>
    <property type="match status" value="1"/>
</dbReference>
<dbReference type="InterPro" id="IPR004111">
    <property type="entry name" value="Repressor_TetR_C"/>
</dbReference>
<dbReference type="EMBL" id="CP053892">
    <property type="protein sequence ID" value="QKG23236.1"/>
    <property type="molecule type" value="Genomic_DNA"/>
</dbReference>
<evidence type="ECO:0000313" key="8">
    <source>
        <dbReference type="Proteomes" id="UP000501240"/>
    </source>
</evidence>
<evidence type="ECO:0000256" key="5">
    <source>
        <dbReference type="PROSITE-ProRule" id="PRU00335"/>
    </source>
</evidence>
<keyword evidence="8" id="KW-1185">Reference proteome</keyword>
<dbReference type="AlphaFoldDB" id="A0A7D3W014"/>
<keyword evidence="4" id="KW-0804">Transcription</keyword>
<gene>
    <name evidence="7" type="ORF">ACTIVE_4879</name>
</gene>
<dbReference type="Gene3D" id="1.10.357.10">
    <property type="entry name" value="Tetracycline Repressor, domain 2"/>
    <property type="match status" value="1"/>
</dbReference>
<dbReference type="PANTHER" id="PTHR30055">
    <property type="entry name" value="HTH-TYPE TRANSCRIPTIONAL REGULATOR RUTR"/>
    <property type="match status" value="1"/>
</dbReference>